<dbReference type="EMBL" id="CACRXK020031194">
    <property type="protein sequence ID" value="CAB4042954.1"/>
    <property type="molecule type" value="Genomic_DNA"/>
</dbReference>
<feature type="non-terminal residue" evidence="2">
    <location>
        <position position="220"/>
    </location>
</feature>
<evidence type="ECO:0000313" key="2">
    <source>
        <dbReference type="EMBL" id="CAB4042954.1"/>
    </source>
</evidence>
<evidence type="ECO:0000313" key="3">
    <source>
        <dbReference type="Proteomes" id="UP001152795"/>
    </source>
</evidence>
<reference evidence="2" key="1">
    <citation type="submission" date="2020-04" db="EMBL/GenBank/DDBJ databases">
        <authorList>
            <person name="Alioto T."/>
            <person name="Alioto T."/>
            <person name="Gomez Garrido J."/>
        </authorList>
    </citation>
    <scope>NUCLEOTIDE SEQUENCE</scope>
    <source>
        <strain evidence="2">A484AB</strain>
    </source>
</reference>
<dbReference type="AlphaFoldDB" id="A0A7D9K9V5"/>
<name>A0A7D9K9V5_PARCT</name>
<keyword evidence="3" id="KW-1185">Reference proteome</keyword>
<evidence type="ECO:0000256" key="1">
    <source>
        <dbReference type="SAM" id="MobiDB-lite"/>
    </source>
</evidence>
<sequence>MYNLVLPTRSGLTVGSAEFENVIKCFEIENEVVFARRNGEAKDSTTKHNGFSSGLKQRSETTGDDLDSSFKDLSLQSNKNYKMSTGTSKEKMTKPAQASRRVVRSYSTPSYISSEKFKGLRSKKRESKLRRSSANEMFSERRPPRSENREAIPNHRDEKSRETDHGLGYDKRATRIRRASLPAYVSSHRRPAISPQSPTEKMKNKGFLANADVNKKKLLQ</sequence>
<comment type="caution">
    <text evidence="2">The sequence shown here is derived from an EMBL/GenBank/DDBJ whole genome shotgun (WGS) entry which is preliminary data.</text>
</comment>
<feature type="compositionally biased region" description="Basic residues" evidence="1">
    <location>
        <begin position="119"/>
        <end position="131"/>
    </location>
</feature>
<organism evidence="2 3">
    <name type="scientific">Paramuricea clavata</name>
    <name type="common">Red gorgonian</name>
    <name type="synonym">Violescent sea-whip</name>
    <dbReference type="NCBI Taxonomy" id="317549"/>
    <lineage>
        <taxon>Eukaryota</taxon>
        <taxon>Metazoa</taxon>
        <taxon>Cnidaria</taxon>
        <taxon>Anthozoa</taxon>
        <taxon>Octocorallia</taxon>
        <taxon>Malacalcyonacea</taxon>
        <taxon>Plexauridae</taxon>
        <taxon>Paramuricea</taxon>
    </lineage>
</organism>
<protein>
    <submittedName>
        <fullName evidence="2">Uncharacterized protein</fullName>
    </submittedName>
</protein>
<feature type="compositionally biased region" description="Polar residues" evidence="1">
    <location>
        <begin position="78"/>
        <end position="87"/>
    </location>
</feature>
<accession>A0A7D9K9V5</accession>
<gene>
    <name evidence="2" type="ORF">PACLA_8A002203</name>
</gene>
<feature type="region of interest" description="Disordered" evidence="1">
    <location>
        <begin position="41"/>
        <end position="220"/>
    </location>
</feature>
<feature type="compositionally biased region" description="Basic and acidic residues" evidence="1">
    <location>
        <begin position="138"/>
        <end position="173"/>
    </location>
</feature>
<dbReference type="Proteomes" id="UP001152795">
    <property type="component" value="Unassembled WGS sequence"/>
</dbReference>
<proteinExistence type="predicted"/>
<feature type="compositionally biased region" description="Polar residues" evidence="1">
    <location>
        <begin position="47"/>
        <end position="56"/>
    </location>
</feature>